<feature type="signal peptide" evidence="6">
    <location>
        <begin position="1"/>
        <end position="27"/>
    </location>
</feature>
<gene>
    <name evidence="8" type="ORF">BN8_02003</name>
</gene>
<keyword evidence="9" id="KW-1185">Reference proteome</keyword>
<dbReference type="eggNOG" id="COG3394">
    <property type="taxonomic scope" value="Bacteria"/>
</dbReference>
<dbReference type="Pfam" id="PF04794">
    <property type="entry name" value="YdjC"/>
    <property type="match status" value="1"/>
</dbReference>
<organism evidence="8 9">
    <name type="scientific">Fibrisoma limi BUZ 3</name>
    <dbReference type="NCBI Taxonomy" id="1185876"/>
    <lineage>
        <taxon>Bacteria</taxon>
        <taxon>Pseudomonadati</taxon>
        <taxon>Bacteroidota</taxon>
        <taxon>Cytophagia</taxon>
        <taxon>Cytophagales</taxon>
        <taxon>Spirosomataceae</taxon>
        <taxon>Fibrisoma</taxon>
    </lineage>
</organism>
<dbReference type="PANTHER" id="PTHR31609:SF1">
    <property type="entry name" value="CARBOHYDRATE DEACETYLASE"/>
    <property type="match status" value="1"/>
</dbReference>
<dbReference type="PANTHER" id="PTHR31609">
    <property type="entry name" value="YDJC DEACETYLASE FAMILY MEMBER"/>
    <property type="match status" value="1"/>
</dbReference>
<comment type="caution">
    <text evidence="8">The sequence shown here is derived from an EMBL/GenBank/DDBJ whole genome shotgun (WGS) entry which is preliminary data.</text>
</comment>
<evidence type="ECO:0000313" key="8">
    <source>
        <dbReference type="EMBL" id="CCH52956.1"/>
    </source>
</evidence>
<keyword evidence="6" id="KW-0732">Signal</keyword>
<dbReference type="eggNOG" id="COG1082">
    <property type="taxonomic scope" value="Bacteria"/>
</dbReference>
<dbReference type="RefSeq" id="WP_009281540.1">
    <property type="nucleotide sequence ID" value="NZ_CAIT01000006.1"/>
</dbReference>
<evidence type="ECO:0000259" key="7">
    <source>
        <dbReference type="Pfam" id="PF01261"/>
    </source>
</evidence>
<dbReference type="GO" id="GO:0046872">
    <property type="term" value="F:metal ion binding"/>
    <property type="evidence" value="ECO:0007669"/>
    <property type="project" value="UniProtKB-KW"/>
</dbReference>
<comment type="cofactor">
    <cofactor evidence="1">
        <name>Mg(2+)</name>
        <dbReference type="ChEBI" id="CHEBI:18420"/>
    </cofactor>
</comment>
<dbReference type="OrthoDB" id="9798407at2"/>
<keyword evidence="5" id="KW-0119">Carbohydrate metabolism</keyword>
<dbReference type="GO" id="GO:0016787">
    <property type="term" value="F:hydrolase activity"/>
    <property type="evidence" value="ECO:0007669"/>
    <property type="project" value="UniProtKB-KW"/>
</dbReference>
<dbReference type="SUPFAM" id="SSF51658">
    <property type="entry name" value="Xylose isomerase-like"/>
    <property type="match status" value="1"/>
</dbReference>
<dbReference type="InterPro" id="IPR006879">
    <property type="entry name" value="YdjC-like"/>
</dbReference>
<dbReference type="Proteomes" id="UP000009309">
    <property type="component" value="Unassembled WGS sequence"/>
</dbReference>
<keyword evidence="2" id="KW-0479">Metal-binding</keyword>
<dbReference type="GO" id="GO:0016853">
    <property type="term" value="F:isomerase activity"/>
    <property type="evidence" value="ECO:0007669"/>
    <property type="project" value="UniProtKB-KW"/>
</dbReference>
<accession>I2GGD1</accession>
<keyword evidence="3" id="KW-0378">Hydrolase</keyword>
<feature type="chain" id="PRO_5003659832" evidence="6">
    <location>
        <begin position="28"/>
        <end position="558"/>
    </location>
</feature>
<dbReference type="Gene3D" id="3.20.20.150">
    <property type="entry name" value="Divalent-metal-dependent TIM barrel enzymes"/>
    <property type="match status" value="1"/>
</dbReference>
<feature type="domain" description="Xylose isomerase-like TIM barrel" evidence="7">
    <location>
        <begin position="54"/>
        <end position="283"/>
    </location>
</feature>
<keyword evidence="4" id="KW-0460">Magnesium</keyword>
<evidence type="ECO:0000256" key="3">
    <source>
        <dbReference type="ARBA" id="ARBA00022801"/>
    </source>
</evidence>
<dbReference type="GO" id="GO:0005975">
    <property type="term" value="P:carbohydrate metabolic process"/>
    <property type="evidence" value="ECO:0007669"/>
    <property type="project" value="InterPro"/>
</dbReference>
<dbReference type="InterPro" id="IPR036237">
    <property type="entry name" value="Xyl_isomerase-like_sf"/>
</dbReference>
<dbReference type="STRING" id="1185876.BN8_02003"/>
<evidence type="ECO:0000256" key="1">
    <source>
        <dbReference type="ARBA" id="ARBA00001946"/>
    </source>
</evidence>
<reference evidence="8 9" key="1">
    <citation type="journal article" date="2012" name="J. Bacteriol.">
        <title>Genome Sequence of the Filamentous Bacterium Fibrisoma limi BUZ 3T.</title>
        <authorList>
            <person name="Filippini M."/>
            <person name="Qi W."/>
            <person name="Jaenicke S."/>
            <person name="Goesmann A."/>
            <person name="Smits T.H."/>
            <person name="Bagheri H.C."/>
        </authorList>
    </citation>
    <scope>NUCLEOTIDE SEQUENCE [LARGE SCALE GENOMIC DNA]</scope>
    <source>
        <strain evidence="9">BUZ 3T</strain>
    </source>
</reference>
<evidence type="ECO:0000256" key="2">
    <source>
        <dbReference type="ARBA" id="ARBA00022723"/>
    </source>
</evidence>
<name>I2GGD1_9BACT</name>
<dbReference type="Gene3D" id="3.20.20.370">
    <property type="entry name" value="Glycoside hydrolase/deacetylase"/>
    <property type="match status" value="1"/>
</dbReference>
<evidence type="ECO:0000256" key="4">
    <source>
        <dbReference type="ARBA" id="ARBA00022842"/>
    </source>
</evidence>
<dbReference type="SUPFAM" id="SSF88713">
    <property type="entry name" value="Glycoside hydrolase/deacetylase"/>
    <property type="match status" value="1"/>
</dbReference>
<dbReference type="InterPro" id="IPR013022">
    <property type="entry name" value="Xyl_isomerase-like_TIM-brl"/>
</dbReference>
<evidence type="ECO:0000256" key="6">
    <source>
        <dbReference type="SAM" id="SignalP"/>
    </source>
</evidence>
<dbReference type="GO" id="GO:0019213">
    <property type="term" value="F:deacetylase activity"/>
    <property type="evidence" value="ECO:0007669"/>
    <property type="project" value="TreeGrafter"/>
</dbReference>
<dbReference type="Pfam" id="PF01261">
    <property type="entry name" value="AP_endonuc_2"/>
    <property type="match status" value="1"/>
</dbReference>
<evidence type="ECO:0000256" key="5">
    <source>
        <dbReference type="ARBA" id="ARBA00023277"/>
    </source>
</evidence>
<protein>
    <submittedName>
        <fullName evidence="8">Xylose isomerase domain protein TIM barrel</fullName>
    </submittedName>
</protein>
<evidence type="ECO:0000313" key="9">
    <source>
        <dbReference type="Proteomes" id="UP000009309"/>
    </source>
</evidence>
<keyword evidence="8" id="KW-0413">Isomerase</keyword>
<dbReference type="EMBL" id="CAIT01000006">
    <property type="protein sequence ID" value="CCH52956.1"/>
    <property type="molecule type" value="Genomic_DNA"/>
</dbReference>
<proteinExistence type="predicted"/>
<dbReference type="InterPro" id="IPR011330">
    <property type="entry name" value="Glyco_hydro/deAcase_b/a-brl"/>
</dbReference>
<dbReference type="AlphaFoldDB" id="I2GGD1"/>
<sequence length="558" mass="62669">MQRSLFRRLTAAFLLTNLLIRVTPAMAQWPIGIQGSSMKEMKDPRLMMAQLRQWGVTELEGGYPRNMPVKEYRKLMKENGLRMVGIGGDFKLLQDSVALLADRAKQLGAEYVVCYWIPHGQTFTLADADKAIAVFTQAGQYLRKKGLTLCYHNHGYEFVKHGEGTLFDYMAGKMPADAVQFELDLIWAKNTRQTALPQDPIALLTKYAGRFPLVHLKDRRPGTPSTLENPALRPYQVPLGQGDLGVSAFLQEARRSGVKHLFIEDESLKPMEQIPQSIAFLRDWEAHRDEIRLLVRADDLGMAHSANRAILDVLQTGIARSVEVMAPTPWVSEGLQELVRRPDADVGVHLTLTSEWQPLRWRPLTTAPSLCDSTGHFYPTTWKGTPKAPSLLDHNPDMADIERELRAQIERVRQALPRQLSHLSVHMAFDLSHPGLREVVEKLSVEYGLPLIAPSMAAAFPRFEGQNATDHAERERAFVAALENLKPGTYMLVTHPAYNSDELKPLGEGEQVARTRDADAAMLKSQAVQGVIRKRNIQLVTYRSLLGAQSIPQVSQQR</sequence>